<dbReference type="Proteomes" id="UP000027586">
    <property type="component" value="Unassembled WGS sequence"/>
</dbReference>
<protein>
    <submittedName>
        <fullName evidence="1">Uncharacterized protein</fullName>
    </submittedName>
</protein>
<sequence>MSTTISRSREISQHLIVVATEPIECAYVEVYRKNPRSGLHSSAYYVLLKERRIWHACRWNRSSAMQPLTCMPRYLFQPCSLVTTVPLCNPVCYSDILVILATFLNTILSRL</sequence>
<accession>A0A068RYN0</accession>
<dbReference type="AlphaFoldDB" id="A0A068RYN0"/>
<reference evidence="1" key="1">
    <citation type="submission" date="2013-08" db="EMBL/GenBank/DDBJ databases">
        <title>Gene expansion shapes genome architecture in the human pathogen Lichtheimia corymbifera: an evolutionary genomics analysis in the ancient terrestrial Mucorales (Mucoromycotina).</title>
        <authorList>
            <person name="Schwartze V.U."/>
            <person name="Winter S."/>
            <person name="Shelest E."/>
            <person name="Marcet-Houben M."/>
            <person name="Horn F."/>
            <person name="Wehner S."/>
            <person name="Hoffmann K."/>
            <person name="Riege K."/>
            <person name="Sammeth M."/>
            <person name="Nowrousian M."/>
            <person name="Valiante V."/>
            <person name="Linde J."/>
            <person name="Jacobsen I.D."/>
            <person name="Marz M."/>
            <person name="Brakhage A.A."/>
            <person name="Gabaldon T."/>
            <person name="Bocker S."/>
            <person name="Voigt K."/>
        </authorList>
    </citation>
    <scope>NUCLEOTIDE SEQUENCE [LARGE SCALE GENOMIC DNA]</scope>
    <source>
        <strain evidence="1">FSU 9682</strain>
    </source>
</reference>
<organism evidence="1 2">
    <name type="scientific">Lichtheimia corymbifera JMRC:FSU:9682</name>
    <dbReference type="NCBI Taxonomy" id="1263082"/>
    <lineage>
        <taxon>Eukaryota</taxon>
        <taxon>Fungi</taxon>
        <taxon>Fungi incertae sedis</taxon>
        <taxon>Mucoromycota</taxon>
        <taxon>Mucoromycotina</taxon>
        <taxon>Mucoromycetes</taxon>
        <taxon>Mucorales</taxon>
        <taxon>Lichtheimiaceae</taxon>
        <taxon>Lichtheimia</taxon>
    </lineage>
</organism>
<comment type="caution">
    <text evidence="1">The sequence shown here is derived from an EMBL/GenBank/DDBJ whole genome shotgun (WGS) entry which is preliminary data.</text>
</comment>
<evidence type="ECO:0000313" key="2">
    <source>
        <dbReference type="Proteomes" id="UP000027586"/>
    </source>
</evidence>
<dbReference type="VEuPathDB" id="FungiDB:LCOR_06421.1"/>
<name>A0A068RYN0_9FUNG</name>
<keyword evidence="2" id="KW-1185">Reference proteome</keyword>
<proteinExistence type="predicted"/>
<evidence type="ECO:0000313" key="1">
    <source>
        <dbReference type="EMBL" id="CDH55263.1"/>
    </source>
</evidence>
<dbReference type="EMBL" id="CBTN010000028">
    <property type="protein sequence ID" value="CDH55263.1"/>
    <property type="molecule type" value="Genomic_DNA"/>
</dbReference>
<gene>
    <name evidence="1" type="ORF">LCOR_06421.1</name>
</gene>